<sequence>MATFTPLPIWEAQQQGYQGKTIYVLLTEKSLSDLMDILK</sequence>
<reference evidence="1" key="1">
    <citation type="submission" date="2019-08" db="EMBL/GenBank/DDBJ databases">
        <authorList>
            <person name="Kucharzyk K."/>
            <person name="Murdoch R.W."/>
            <person name="Higgins S."/>
            <person name="Loffler F."/>
        </authorList>
    </citation>
    <scope>NUCLEOTIDE SEQUENCE</scope>
</reference>
<dbReference type="AlphaFoldDB" id="A0A644WT83"/>
<organism evidence="1">
    <name type="scientific">bioreactor metagenome</name>
    <dbReference type="NCBI Taxonomy" id="1076179"/>
    <lineage>
        <taxon>unclassified sequences</taxon>
        <taxon>metagenomes</taxon>
        <taxon>ecological metagenomes</taxon>
    </lineage>
</organism>
<gene>
    <name evidence="1" type="ORF">SDC9_53232</name>
</gene>
<proteinExistence type="predicted"/>
<protein>
    <submittedName>
        <fullName evidence="1">Uncharacterized protein</fullName>
    </submittedName>
</protein>
<dbReference type="EMBL" id="VSSQ01001280">
    <property type="protein sequence ID" value="MPM06929.1"/>
    <property type="molecule type" value="Genomic_DNA"/>
</dbReference>
<comment type="caution">
    <text evidence="1">The sequence shown here is derived from an EMBL/GenBank/DDBJ whole genome shotgun (WGS) entry which is preliminary data.</text>
</comment>
<evidence type="ECO:0000313" key="1">
    <source>
        <dbReference type="EMBL" id="MPM06929.1"/>
    </source>
</evidence>
<accession>A0A644WT83</accession>
<name>A0A644WT83_9ZZZZ</name>